<dbReference type="EMBL" id="CM043776">
    <property type="protein sequence ID" value="KAI4839102.1"/>
    <property type="molecule type" value="Genomic_DNA"/>
</dbReference>
<reference evidence="1" key="1">
    <citation type="submission" date="2022-06" db="EMBL/GenBank/DDBJ databases">
        <title>The First Complete Genome of the Simian Malaria Parasite Plasmodium brasilianum.</title>
        <authorList>
            <person name="Bajic M."/>
            <person name="Ravishankar S."/>
        </authorList>
    </citation>
    <scope>NUCLEOTIDE SEQUENCE</scope>
    <source>
        <strain evidence="1">Bolivian I</strain>
    </source>
</reference>
<sequence length="328" mass="39098">MGTGDADLEYILKVLSENGKFDKLQDSVNANELSNYCKQKDSSNSNCTKVKSVCEAIIKKLKAFEKDNCIQSNHDDFCSYFTYWTYDKIRETFTTECNNNFEKCDTCNINNIVINAYNKIIGKSCIFYFVGNFEDWKEEKYLYYYFKKRDHFKNKKNSASEEKQKYVKFLEYIKTIYEKHINKCCIYYLKEKNHNNDCPEYFNCEKKNNPYDLLNELKNGHAIPSGYWEELIKDLTIDRDVIMKSEDLINYLRTKLLEDPFYKAITFGFVVVGVLFTVFLFYKITYGRKNKNKDNFLDPDGNLGRLYQEKHRKTNWDDNKIRLSYYAV</sequence>
<proteinExistence type="predicted"/>
<evidence type="ECO:0000313" key="1">
    <source>
        <dbReference type="EMBL" id="KAI4839102.1"/>
    </source>
</evidence>
<keyword evidence="2" id="KW-1185">Reference proteome</keyword>
<accession>A0ACB9YC95</accession>
<organism evidence="1 2">
    <name type="scientific">Plasmodium brasilianum</name>
    <dbReference type="NCBI Taxonomy" id="5824"/>
    <lineage>
        <taxon>Eukaryota</taxon>
        <taxon>Sar</taxon>
        <taxon>Alveolata</taxon>
        <taxon>Apicomplexa</taxon>
        <taxon>Aconoidasida</taxon>
        <taxon>Haemosporida</taxon>
        <taxon>Plasmodiidae</taxon>
        <taxon>Plasmodium</taxon>
        <taxon>Plasmodium (Plasmodium)</taxon>
    </lineage>
</organism>
<protein>
    <submittedName>
        <fullName evidence="1">Uncharacterized protein</fullName>
    </submittedName>
</protein>
<gene>
    <name evidence="1" type="ORF">MKS88_002618</name>
</gene>
<name>A0ACB9YC95_PLABR</name>
<evidence type="ECO:0000313" key="2">
    <source>
        <dbReference type="Proteomes" id="UP001056978"/>
    </source>
</evidence>
<comment type="caution">
    <text evidence="1">The sequence shown here is derived from an EMBL/GenBank/DDBJ whole genome shotgun (WGS) entry which is preliminary data.</text>
</comment>
<dbReference type="Proteomes" id="UP001056978">
    <property type="component" value="Chromosome 8"/>
</dbReference>